<evidence type="ECO:0008006" key="5">
    <source>
        <dbReference type="Google" id="ProtNLM"/>
    </source>
</evidence>
<keyword evidence="2" id="KW-0732">Signal</keyword>
<name>A0AAE1C9H0_9PEZI</name>
<evidence type="ECO:0000256" key="1">
    <source>
        <dbReference type="SAM" id="Phobius"/>
    </source>
</evidence>
<reference evidence="3" key="2">
    <citation type="submission" date="2023-06" db="EMBL/GenBank/DDBJ databases">
        <authorList>
            <consortium name="Lawrence Berkeley National Laboratory"/>
            <person name="Haridas S."/>
            <person name="Hensen N."/>
            <person name="Bonometti L."/>
            <person name="Westerberg I."/>
            <person name="Brannstrom I.O."/>
            <person name="Guillou S."/>
            <person name="Cros-Aarteil S."/>
            <person name="Calhoun S."/>
            <person name="Kuo A."/>
            <person name="Mondo S."/>
            <person name="Pangilinan J."/>
            <person name="Riley R."/>
            <person name="Labutti K."/>
            <person name="Andreopoulos B."/>
            <person name="Lipzen A."/>
            <person name="Chen C."/>
            <person name="Yanf M."/>
            <person name="Daum C."/>
            <person name="Ng V."/>
            <person name="Clum A."/>
            <person name="Steindorff A."/>
            <person name="Ohm R."/>
            <person name="Martin F."/>
            <person name="Silar P."/>
            <person name="Natvig D."/>
            <person name="Lalanne C."/>
            <person name="Gautier V."/>
            <person name="Ament-Velasquez S.L."/>
            <person name="Kruys A."/>
            <person name="Hutchinson M.I."/>
            <person name="Powell A.J."/>
            <person name="Barry K."/>
            <person name="Miller A.N."/>
            <person name="Grigoriev I.V."/>
            <person name="Debuchy R."/>
            <person name="Gladieux P."/>
            <person name="Thoren M.H."/>
            <person name="Johannesson H."/>
        </authorList>
    </citation>
    <scope>NUCLEOTIDE SEQUENCE</scope>
    <source>
        <strain evidence="3">CBS 314.62</strain>
    </source>
</reference>
<dbReference type="EMBL" id="JAULSO010000004">
    <property type="protein sequence ID" value="KAK3684054.1"/>
    <property type="molecule type" value="Genomic_DNA"/>
</dbReference>
<sequence length="272" mass="30063">MKSPSLLALLLLSTQIQAVSIGGKLRASVHTQLLGESGELVMELLVENYTGPVSVAKADYTDHRINTVAYNSRTDIGVYEDRRRDACSYIRECAGYLRNQAAARAMKTWLASSNGCKVAANGVIDYFTRNNYEQGKAFLTGSVVSIAWAIPVASVTYYFNARLDNMNPKGNDGCNQGNNPETIATHAGSQMYEFCLDLQARAVSQVRTRYVIGDTREGKATGPNGETIVGKFFIDDKEFTTTDVCRDYGIIWRRDFLKAVRRGASRMAGHRE</sequence>
<proteinExistence type="predicted"/>
<reference evidence="3" key="1">
    <citation type="journal article" date="2023" name="Mol. Phylogenet. Evol.">
        <title>Genome-scale phylogeny and comparative genomics of the fungal order Sordariales.</title>
        <authorList>
            <person name="Hensen N."/>
            <person name="Bonometti L."/>
            <person name="Westerberg I."/>
            <person name="Brannstrom I.O."/>
            <person name="Guillou S."/>
            <person name="Cros-Aarteil S."/>
            <person name="Calhoun S."/>
            <person name="Haridas S."/>
            <person name="Kuo A."/>
            <person name="Mondo S."/>
            <person name="Pangilinan J."/>
            <person name="Riley R."/>
            <person name="LaButti K."/>
            <person name="Andreopoulos B."/>
            <person name="Lipzen A."/>
            <person name="Chen C."/>
            <person name="Yan M."/>
            <person name="Daum C."/>
            <person name="Ng V."/>
            <person name="Clum A."/>
            <person name="Steindorff A."/>
            <person name="Ohm R.A."/>
            <person name="Martin F."/>
            <person name="Silar P."/>
            <person name="Natvig D.O."/>
            <person name="Lalanne C."/>
            <person name="Gautier V."/>
            <person name="Ament-Velasquez S.L."/>
            <person name="Kruys A."/>
            <person name="Hutchinson M.I."/>
            <person name="Powell A.J."/>
            <person name="Barry K."/>
            <person name="Miller A.N."/>
            <person name="Grigoriev I.V."/>
            <person name="Debuchy R."/>
            <person name="Gladieux P."/>
            <person name="Hiltunen Thoren M."/>
            <person name="Johannesson H."/>
        </authorList>
    </citation>
    <scope>NUCLEOTIDE SEQUENCE</scope>
    <source>
        <strain evidence="3">CBS 314.62</strain>
    </source>
</reference>
<feature type="transmembrane region" description="Helical" evidence="1">
    <location>
        <begin position="137"/>
        <end position="159"/>
    </location>
</feature>
<feature type="chain" id="PRO_5042149218" description="Ecp2 effector protein domain-containing protein" evidence="2">
    <location>
        <begin position="19"/>
        <end position="272"/>
    </location>
</feature>
<keyword evidence="1" id="KW-0812">Transmembrane</keyword>
<keyword evidence="1" id="KW-1133">Transmembrane helix</keyword>
<gene>
    <name evidence="3" type="ORF">B0T22DRAFT_520501</name>
</gene>
<dbReference type="AlphaFoldDB" id="A0AAE1C9H0"/>
<comment type="caution">
    <text evidence="3">The sequence shown here is derived from an EMBL/GenBank/DDBJ whole genome shotgun (WGS) entry which is preliminary data.</text>
</comment>
<keyword evidence="4" id="KW-1185">Reference proteome</keyword>
<evidence type="ECO:0000313" key="4">
    <source>
        <dbReference type="Proteomes" id="UP001270362"/>
    </source>
</evidence>
<feature type="signal peptide" evidence="2">
    <location>
        <begin position="1"/>
        <end position="18"/>
    </location>
</feature>
<dbReference type="Proteomes" id="UP001270362">
    <property type="component" value="Unassembled WGS sequence"/>
</dbReference>
<organism evidence="3 4">
    <name type="scientific">Podospora appendiculata</name>
    <dbReference type="NCBI Taxonomy" id="314037"/>
    <lineage>
        <taxon>Eukaryota</taxon>
        <taxon>Fungi</taxon>
        <taxon>Dikarya</taxon>
        <taxon>Ascomycota</taxon>
        <taxon>Pezizomycotina</taxon>
        <taxon>Sordariomycetes</taxon>
        <taxon>Sordariomycetidae</taxon>
        <taxon>Sordariales</taxon>
        <taxon>Podosporaceae</taxon>
        <taxon>Podospora</taxon>
    </lineage>
</organism>
<accession>A0AAE1C9H0</accession>
<evidence type="ECO:0000256" key="2">
    <source>
        <dbReference type="SAM" id="SignalP"/>
    </source>
</evidence>
<keyword evidence="1" id="KW-0472">Membrane</keyword>
<protein>
    <recommendedName>
        <fullName evidence="5">Ecp2 effector protein domain-containing protein</fullName>
    </recommendedName>
</protein>
<evidence type="ECO:0000313" key="3">
    <source>
        <dbReference type="EMBL" id="KAK3684054.1"/>
    </source>
</evidence>